<accession>A0A0E2D3I4</accession>
<evidence type="ECO:0000313" key="2">
    <source>
        <dbReference type="Proteomes" id="UP000001340"/>
    </source>
</evidence>
<evidence type="ECO:0000313" key="1">
    <source>
        <dbReference type="EMBL" id="EKR54537.1"/>
    </source>
</evidence>
<dbReference type="Proteomes" id="UP000001340">
    <property type="component" value="Unassembled WGS sequence"/>
</dbReference>
<proteinExistence type="predicted"/>
<comment type="caution">
    <text evidence="1">The sequence shown here is derived from an EMBL/GenBank/DDBJ whole genome shotgun (WGS) entry which is preliminary data.</text>
</comment>
<sequence length="43" mass="5042">MFCKSCKSIFIFLQLRKKRAAEAAKPFDHSKFSCLNFDSKQKI</sequence>
<reference evidence="1 2" key="1">
    <citation type="submission" date="2012-10" db="EMBL/GenBank/DDBJ databases">
        <authorList>
            <person name="Harkins D.M."/>
            <person name="Durkin A.S."/>
            <person name="Brinkac L.M."/>
            <person name="Haft D.H."/>
            <person name="Selengut J.D."/>
            <person name="Sanka R."/>
            <person name="DePew J."/>
            <person name="Purushe J."/>
            <person name="Chanthongthip A."/>
            <person name="Lattana O."/>
            <person name="Phetsouvanh R."/>
            <person name="Newton P.N."/>
            <person name="Vinetz J.M."/>
            <person name="Sutton G.G."/>
            <person name="Nierman W.C."/>
            <person name="Fouts D.E."/>
        </authorList>
    </citation>
    <scope>NUCLEOTIDE SEQUENCE [LARGE SCALE GENOMIC DNA]</scope>
    <source>
        <strain evidence="1 2">UI 12758</strain>
    </source>
</reference>
<protein>
    <submittedName>
        <fullName evidence="1">Uncharacterized protein</fullName>
    </submittedName>
</protein>
<dbReference type="AlphaFoldDB" id="A0A0E2D3I4"/>
<organism evidence="1 2">
    <name type="scientific">Leptospira interrogans str. UI 12758</name>
    <dbReference type="NCBI Taxonomy" id="1049938"/>
    <lineage>
        <taxon>Bacteria</taxon>
        <taxon>Pseudomonadati</taxon>
        <taxon>Spirochaetota</taxon>
        <taxon>Spirochaetia</taxon>
        <taxon>Leptospirales</taxon>
        <taxon>Leptospiraceae</taxon>
        <taxon>Leptospira</taxon>
    </lineage>
</organism>
<name>A0A0E2D3I4_LEPIR</name>
<dbReference type="EMBL" id="AHNR02000045">
    <property type="protein sequence ID" value="EKR54537.1"/>
    <property type="molecule type" value="Genomic_DNA"/>
</dbReference>
<gene>
    <name evidence="1" type="ORF">LEP1GSC105_2922</name>
</gene>